<dbReference type="EMBL" id="LAQT01000029">
    <property type="protein sequence ID" value="KPC50429.1"/>
    <property type="molecule type" value="Genomic_DNA"/>
</dbReference>
<sequence>MTDVIKLAESKVQVADQIYDFATGLAAQSFIACMQNHDSAHCLAEHPPVDIFPLKQDLDVLAGDGAG</sequence>
<proteinExistence type="predicted"/>
<dbReference type="STRING" id="857265.WG78_17515"/>
<name>A0A0N1JRW2_9NEIS</name>
<comment type="caution">
    <text evidence="1">The sequence shown here is derived from an EMBL/GenBank/DDBJ whole genome shotgun (WGS) entry which is preliminary data.</text>
</comment>
<dbReference type="AlphaFoldDB" id="A0A0N1JRW2"/>
<dbReference type="RefSeq" id="WP_053939107.1">
    <property type="nucleotide sequence ID" value="NZ_LAQT01000029.1"/>
</dbReference>
<evidence type="ECO:0000313" key="2">
    <source>
        <dbReference type="Proteomes" id="UP000037939"/>
    </source>
</evidence>
<dbReference type="Proteomes" id="UP000037939">
    <property type="component" value="Unassembled WGS sequence"/>
</dbReference>
<keyword evidence="2" id="KW-1185">Reference proteome</keyword>
<dbReference type="PROSITE" id="PS51257">
    <property type="entry name" value="PROKAR_LIPOPROTEIN"/>
    <property type="match status" value="1"/>
</dbReference>
<gene>
    <name evidence="1" type="ORF">WG78_17515</name>
</gene>
<protein>
    <submittedName>
        <fullName evidence="1">Uncharacterized protein</fullName>
    </submittedName>
</protein>
<accession>A0A0N1JRW2</accession>
<reference evidence="1 2" key="1">
    <citation type="submission" date="2015-07" db="EMBL/GenBank/DDBJ databases">
        <title>Draft genome sequence of the Amantichitinum ursilacus IGB-41, a new chitin-degrading bacterium.</title>
        <authorList>
            <person name="Kirstahler P."/>
            <person name="Guenther M."/>
            <person name="Grumaz C."/>
            <person name="Rupp S."/>
            <person name="Zibek S."/>
            <person name="Sohn K."/>
        </authorList>
    </citation>
    <scope>NUCLEOTIDE SEQUENCE [LARGE SCALE GENOMIC DNA]</scope>
    <source>
        <strain evidence="1 2">IGB-41</strain>
    </source>
</reference>
<organism evidence="1 2">
    <name type="scientific">Amantichitinum ursilacus</name>
    <dbReference type="NCBI Taxonomy" id="857265"/>
    <lineage>
        <taxon>Bacteria</taxon>
        <taxon>Pseudomonadati</taxon>
        <taxon>Pseudomonadota</taxon>
        <taxon>Betaproteobacteria</taxon>
        <taxon>Neisseriales</taxon>
        <taxon>Chitinibacteraceae</taxon>
        <taxon>Amantichitinum</taxon>
    </lineage>
</organism>
<evidence type="ECO:0000313" key="1">
    <source>
        <dbReference type="EMBL" id="KPC50429.1"/>
    </source>
</evidence>